<evidence type="ECO:0000256" key="5">
    <source>
        <dbReference type="SAM" id="Phobius"/>
    </source>
</evidence>
<organism evidence="6 7">
    <name type="scientific">Pyricularia grisea</name>
    <name type="common">Crabgrass-specific blast fungus</name>
    <name type="synonym">Magnaporthe grisea</name>
    <dbReference type="NCBI Taxonomy" id="148305"/>
    <lineage>
        <taxon>Eukaryota</taxon>
        <taxon>Fungi</taxon>
        <taxon>Dikarya</taxon>
        <taxon>Ascomycota</taxon>
        <taxon>Pezizomycotina</taxon>
        <taxon>Sordariomycetes</taxon>
        <taxon>Sordariomycetidae</taxon>
        <taxon>Magnaporthales</taxon>
        <taxon>Pyriculariaceae</taxon>
        <taxon>Pyricularia</taxon>
    </lineage>
</organism>
<feature type="transmembrane region" description="Helical" evidence="5">
    <location>
        <begin position="107"/>
        <end position="128"/>
    </location>
</feature>
<dbReference type="PANTHER" id="PTHR42718:SF11">
    <property type="entry name" value="MAJOR FACILITATOR SUPERFAMILY (MFS) PROFILE DOMAIN-CONTAINING PROTEIN"/>
    <property type="match status" value="1"/>
</dbReference>
<feature type="transmembrane region" description="Helical" evidence="5">
    <location>
        <begin position="48"/>
        <end position="67"/>
    </location>
</feature>
<dbReference type="Proteomes" id="UP000515153">
    <property type="component" value="Unplaced"/>
</dbReference>
<proteinExistence type="predicted"/>
<evidence type="ECO:0008006" key="8">
    <source>
        <dbReference type="Google" id="ProtNLM"/>
    </source>
</evidence>
<protein>
    <recommendedName>
        <fullName evidence="8">Major facilitator superfamily (MFS) profile domain-containing protein</fullName>
    </recommendedName>
</protein>
<keyword evidence="2 5" id="KW-0812">Transmembrane</keyword>
<evidence type="ECO:0000256" key="3">
    <source>
        <dbReference type="ARBA" id="ARBA00022989"/>
    </source>
</evidence>
<evidence type="ECO:0000256" key="4">
    <source>
        <dbReference type="ARBA" id="ARBA00023136"/>
    </source>
</evidence>
<gene>
    <name evidence="7" type="ORF">PgNI_07798</name>
</gene>
<feature type="transmembrane region" description="Helical" evidence="5">
    <location>
        <begin position="169"/>
        <end position="189"/>
    </location>
</feature>
<dbReference type="KEGG" id="pgri:PgNI_07798"/>
<dbReference type="AlphaFoldDB" id="A0A6P8B0C9"/>
<dbReference type="PANTHER" id="PTHR42718">
    <property type="entry name" value="MAJOR FACILITATOR SUPERFAMILY MULTIDRUG TRANSPORTER MFSC"/>
    <property type="match status" value="1"/>
</dbReference>
<reference evidence="7" key="3">
    <citation type="submission" date="2025-08" db="UniProtKB">
        <authorList>
            <consortium name="RefSeq"/>
        </authorList>
    </citation>
    <scope>IDENTIFICATION</scope>
    <source>
        <strain evidence="7">NI907</strain>
    </source>
</reference>
<evidence type="ECO:0000313" key="7">
    <source>
        <dbReference type="RefSeq" id="XP_030980499.1"/>
    </source>
</evidence>
<feature type="transmembrane region" description="Helical" evidence="5">
    <location>
        <begin position="209"/>
        <end position="229"/>
    </location>
</feature>
<reference evidence="7" key="1">
    <citation type="journal article" date="2019" name="Mol. Biol. Evol.">
        <title>Blast fungal genomes show frequent chromosomal changes, gene gains and losses, and effector gene turnover.</title>
        <authorList>
            <person name="Gomez Luciano L.B."/>
            <person name="Jason Tsai I."/>
            <person name="Chuma I."/>
            <person name="Tosa Y."/>
            <person name="Chen Y.H."/>
            <person name="Li J.Y."/>
            <person name="Li M.Y."/>
            <person name="Jade Lu M.Y."/>
            <person name="Nakayashiki H."/>
            <person name="Li W.H."/>
        </authorList>
    </citation>
    <scope>NUCLEOTIDE SEQUENCE</scope>
    <source>
        <strain evidence="7">NI907</strain>
    </source>
</reference>
<feature type="transmembrane region" description="Helical" evidence="5">
    <location>
        <begin position="79"/>
        <end position="100"/>
    </location>
</feature>
<reference evidence="7" key="2">
    <citation type="submission" date="2019-10" db="EMBL/GenBank/DDBJ databases">
        <authorList>
            <consortium name="NCBI Genome Project"/>
        </authorList>
    </citation>
    <scope>NUCLEOTIDE SEQUENCE</scope>
    <source>
        <strain evidence="7">NI907</strain>
    </source>
</reference>
<comment type="subcellular location">
    <subcellularLocation>
        <location evidence="1">Membrane</location>
        <topology evidence="1">Multi-pass membrane protein</topology>
    </subcellularLocation>
</comment>
<dbReference type="GO" id="GO:0016020">
    <property type="term" value="C:membrane"/>
    <property type="evidence" value="ECO:0007669"/>
    <property type="project" value="UniProtKB-SubCell"/>
</dbReference>
<feature type="transmembrane region" description="Helical" evidence="5">
    <location>
        <begin position="134"/>
        <end position="157"/>
    </location>
</feature>
<keyword evidence="6" id="KW-1185">Reference proteome</keyword>
<evidence type="ECO:0000256" key="1">
    <source>
        <dbReference type="ARBA" id="ARBA00004141"/>
    </source>
</evidence>
<keyword evidence="4 5" id="KW-0472">Membrane</keyword>
<feature type="transmembrane region" description="Helical" evidence="5">
    <location>
        <begin position="20"/>
        <end position="39"/>
    </location>
</feature>
<dbReference type="OrthoDB" id="5086884at2759"/>
<keyword evidence="3 5" id="KW-1133">Transmembrane helix</keyword>
<dbReference type="InterPro" id="IPR036259">
    <property type="entry name" value="MFS_trans_sf"/>
</dbReference>
<dbReference type="SUPFAM" id="SSF103473">
    <property type="entry name" value="MFS general substrate transporter"/>
    <property type="match status" value="1"/>
</dbReference>
<evidence type="ECO:0000313" key="6">
    <source>
        <dbReference type="Proteomes" id="UP000515153"/>
    </source>
</evidence>
<evidence type="ECO:0000256" key="2">
    <source>
        <dbReference type="ARBA" id="ARBA00022692"/>
    </source>
</evidence>
<name>A0A6P8B0C9_PYRGI</name>
<dbReference type="RefSeq" id="XP_030980499.1">
    <property type="nucleotide sequence ID" value="XM_031127804.1"/>
</dbReference>
<accession>A0A6P8B0C9</accession>
<sequence length="269" mass="28787">MLVVYAITDSPQVQNDWRSPQILVTFTLGILFLAVFVYVEGWVAKNPLLPPSLFAVKYIIALFIVIIETNLYTPPLLAASWFAPLAGGGLITALVGSAVVHKIPVALLIILSTLGFLASSLLFVFIPTSGANHWAWIFPAMVGAIIGIDVLWNVSNISITPSVRSDQQGLAGACINVLILLGTSFFLGWAELTVADPADPKSEDSAVRISVLLGVGAAGASLLLAAVGIRIEPARGDLTADEKDKLAGAERWKWRKCFQVGGRSAHFYF</sequence>
<dbReference type="GeneID" id="41962713"/>